<gene>
    <name evidence="3" type="ORF">EV196_101665</name>
</gene>
<accession>A0A4R1RT54</accession>
<dbReference type="Gene3D" id="3.90.550.10">
    <property type="entry name" value="Spore Coat Polysaccharide Biosynthesis Protein SpsA, Chain A"/>
    <property type="match status" value="1"/>
</dbReference>
<keyword evidence="1" id="KW-0472">Membrane</keyword>
<comment type="caution">
    <text evidence="3">The sequence shown here is derived from an EMBL/GenBank/DDBJ whole genome shotgun (WGS) entry which is preliminary data.</text>
</comment>
<name>A0A4R1RT54_9FLAO</name>
<dbReference type="PANTHER" id="PTHR22916:SF3">
    <property type="entry name" value="UDP-GLCNAC:BETAGAL BETA-1,3-N-ACETYLGLUCOSAMINYLTRANSFERASE-LIKE PROTEIN 1"/>
    <property type="match status" value="1"/>
</dbReference>
<organism evidence="3 4">
    <name type="scientific">Mariniflexile fucanivorans</name>
    <dbReference type="NCBI Taxonomy" id="264023"/>
    <lineage>
        <taxon>Bacteria</taxon>
        <taxon>Pseudomonadati</taxon>
        <taxon>Bacteroidota</taxon>
        <taxon>Flavobacteriia</taxon>
        <taxon>Flavobacteriales</taxon>
        <taxon>Flavobacteriaceae</taxon>
        <taxon>Mariniflexile</taxon>
    </lineage>
</organism>
<dbReference type="AlphaFoldDB" id="A0A4R1RT54"/>
<dbReference type="InterPro" id="IPR001173">
    <property type="entry name" value="Glyco_trans_2-like"/>
</dbReference>
<dbReference type="Pfam" id="PF00535">
    <property type="entry name" value="Glycos_transf_2"/>
    <property type="match status" value="1"/>
</dbReference>
<feature type="domain" description="Glycosyltransferase 2-like" evidence="2">
    <location>
        <begin position="3"/>
        <end position="130"/>
    </location>
</feature>
<dbReference type="SUPFAM" id="SSF53448">
    <property type="entry name" value="Nucleotide-diphospho-sugar transferases"/>
    <property type="match status" value="1"/>
</dbReference>
<proteinExistence type="predicted"/>
<evidence type="ECO:0000259" key="2">
    <source>
        <dbReference type="Pfam" id="PF00535"/>
    </source>
</evidence>
<evidence type="ECO:0000313" key="4">
    <source>
        <dbReference type="Proteomes" id="UP000295455"/>
    </source>
</evidence>
<keyword evidence="1" id="KW-1133">Transmembrane helix</keyword>
<dbReference type="GO" id="GO:0016758">
    <property type="term" value="F:hexosyltransferase activity"/>
    <property type="evidence" value="ECO:0007669"/>
    <property type="project" value="UniProtKB-ARBA"/>
</dbReference>
<dbReference type="OrthoDB" id="9815829at2"/>
<evidence type="ECO:0000313" key="3">
    <source>
        <dbReference type="EMBL" id="TCL69230.1"/>
    </source>
</evidence>
<dbReference type="InterPro" id="IPR029044">
    <property type="entry name" value="Nucleotide-diphossugar_trans"/>
</dbReference>
<evidence type="ECO:0000256" key="1">
    <source>
        <dbReference type="SAM" id="Phobius"/>
    </source>
</evidence>
<sequence length="252" mass="30047">MVSIIIPVYNCENFLTQCIESVFNQTFKDWELILIDDCSTDGSRNIIKKYAEIDSRVKFYFFDCNVGAGLARNKGIEISEMRFIAFLDSDDFWHKDKLKMQIDFMLKNNFSFSYTRFYQLNDREEPTKIILSPKTINAKQLLRNNYIKTLTAIYDTKLLGKVYMPDYRKRQDWGLWFNILEKAKIAHCLPKPLAYYRTSNTTSLSTNKFVLIRENYNFYRLFLKKNILTCTLMMIIFLVVHLRFKAYGFKRL</sequence>
<keyword evidence="3" id="KW-0808">Transferase</keyword>
<dbReference type="PANTHER" id="PTHR22916">
    <property type="entry name" value="GLYCOSYLTRANSFERASE"/>
    <property type="match status" value="1"/>
</dbReference>
<dbReference type="CDD" id="cd00761">
    <property type="entry name" value="Glyco_tranf_GTA_type"/>
    <property type="match status" value="1"/>
</dbReference>
<keyword evidence="4" id="KW-1185">Reference proteome</keyword>
<dbReference type="EMBL" id="SLUP01000001">
    <property type="protein sequence ID" value="TCL69230.1"/>
    <property type="molecule type" value="Genomic_DNA"/>
</dbReference>
<feature type="transmembrane region" description="Helical" evidence="1">
    <location>
        <begin position="226"/>
        <end position="244"/>
    </location>
</feature>
<keyword evidence="1" id="KW-0812">Transmembrane</keyword>
<protein>
    <submittedName>
        <fullName evidence="3">Glycosyltransferase involved in cell wall biosynthesis</fullName>
    </submittedName>
</protein>
<reference evidence="3 4" key="1">
    <citation type="submission" date="2019-03" db="EMBL/GenBank/DDBJ databases">
        <title>Genomic Encyclopedia of Type Strains, Phase IV (KMG-IV): sequencing the most valuable type-strain genomes for metagenomic binning, comparative biology and taxonomic classification.</title>
        <authorList>
            <person name="Goeker M."/>
        </authorList>
    </citation>
    <scope>NUCLEOTIDE SEQUENCE [LARGE SCALE GENOMIC DNA]</scope>
    <source>
        <strain evidence="3 4">DSM 18792</strain>
    </source>
</reference>
<dbReference type="Proteomes" id="UP000295455">
    <property type="component" value="Unassembled WGS sequence"/>
</dbReference>
<dbReference type="RefSeq" id="WP_132214817.1">
    <property type="nucleotide sequence ID" value="NZ_OX156936.1"/>
</dbReference>